<proteinExistence type="predicted"/>
<dbReference type="STRING" id="1619234.SAMN05421730_1001184"/>
<sequence length="98" mass="11163">MDISFKKIVLAGIGSMAYSFEKSSELIDSLIKKGELTVEQGKELNEELKRKKVHEQETENASGGITPDDLKKMLLDLNLATRDDIRNLEERIKNIEDR</sequence>
<protein>
    <submittedName>
        <fullName evidence="2">Polyhydroxyalkanoate synthesis regulator phasin</fullName>
    </submittedName>
</protein>
<evidence type="ECO:0000313" key="3">
    <source>
        <dbReference type="Proteomes" id="UP000199315"/>
    </source>
</evidence>
<evidence type="ECO:0000256" key="1">
    <source>
        <dbReference type="SAM" id="MobiDB-lite"/>
    </source>
</evidence>
<dbReference type="InterPro" id="IPR008769">
    <property type="entry name" value="PhaF_PhaI"/>
</dbReference>
<dbReference type="PANTHER" id="PTHR38664">
    <property type="entry name" value="SLR0058 PROTEIN"/>
    <property type="match status" value="1"/>
</dbReference>
<gene>
    <name evidence="2" type="ORF">SAMN05421730_1001184</name>
</gene>
<evidence type="ECO:0000313" key="2">
    <source>
        <dbReference type="EMBL" id="SCP94950.1"/>
    </source>
</evidence>
<dbReference type="Proteomes" id="UP000199315">
    <property type="component" value="Unassembled WGS sequence"/>
</dbReference>
<feature type="compositionally biased region" description="Basic and acidic residues" evidence="1">
    <location>
        <begin position="48"/>
        <end position="57"/>
    </location>
</feature>
<dbReference type="AlphaFoldDB" id="A0A1D3TNP8"/>
<name>A0A1D3TNP8_9FIRM</name>
<dbReference type="PANTHER" id="PTHR38664:SF1">
    <property type="entry name" value="SLR0058 PROTEIN"/>
    <property type="match status" value="1"/>
</dbReference>
<organism evidence="2 3">
    <name type="scientific">Anaerobium acetethylicum</name>
    <dbReference type="NCBI Taxonomy" id="1619234"/>
    <lineage>
        <taxon>Bacteria</taxon>
        <taxon>Bacillati</taxon>
        <taxon>Bacillota</taxon>
        <taxon>Clostridia</taxon>
        <taxon>Lachnospirales</taxon>
        <taxon>Lachnospiraceae</taxon>
        <taxon>Anaerobium</taxon>
    </lineage>
</organism>
<dbReference type="RefSeq" id="WP_091228785.1">
    <property type="nucleotide sequence ID" value="NZ_FMKA01000001.1"/>
</dbReference>
<keyword evidence="3" id="KW-1185">Reference proteome</keyword>
<dbReference type="OrthoDB" id="2134917at2"/>
<dbReference type="EMBL" id="FMKA01000001">
    <property type="protein sequence ID" value="SCP94950.1"/>
    <property type="molecule type" value="Genomic_DNA"/>
</dbReference>
<accession>A0A1D3TNP8</accession>
<feature type="region of interest" description="Disordered" evidence="1">
    <location>
        <begin position="48"/>
        <end position="67"/>
    </location>
</feature>
<reference evidence="2 3" key="1">
    <citation type="submission" date="2016-09" db="EMBL/GenBank/DDBJ databases">
        <authorList>
            <person name="Capua I."/>
            <person name="De Benedictis P."/>
            <person name="Joannis T."/>
            <person name="Lombin L.H."/>
            <person name="Cattoli G."/>
        </authorList>
    </citation>
    <scope>NUCLEOTIDE SEQUENCE [LARGE SCALE GENOMIC DNA]</scope>
    <source>
        <strain evidence="2 3">GluBS11</strain>
    </source>
</reference>